<dbReference type="InterPro" id="IPR036909">
    <property type="entry name" value="Cyt_c-like_dom_sf"/>
</dbReference>
<evidence type="ECO:0000313" key="9">
    <source>
        <dbReference type="Proteomes" id="UP001367030"/>
    </source>
</evidence>
<reference evidence="8 9" key="1">
    <citation type="submission" date="2024-03" db="EMBL/GenBank/DDBJ databases">
        <title>Novel species of the genus Variovorax.</title>
        <authorList>
            <person name="Liu Q."/>
            <person name="Xin Y.-H."/>
        </authorList>
    </citation>
    <scope>NUCLEOTIDE SEQUENCE [LARGE SCALE GENOMIC DNA]</scope>
    <source>
        <strain evidence="8 9">KACC 18901</strain>
    </source>
</reference>
<evidence type="ECO:0000256" key="2">
    <source>
        <dbReference type="ARBA" id="ARBA00022723"/>
    </source>
</evidence>
<gene>
    <name evidence="8" type="ORF">WKW79_30575</name>
</gene>
<dbReference type="Pfam" id="PF13442">
    <property type="entry name" value="Cytochrome_CBB3"/>
    <property type="match status" value="1"/>
</dbReference>
<dbReference type="InterPro" id="IPR009056">
    <property type="entry name" value="Cyt_c-like_dom"/>
</dbReference>
<keyword evidence="6" id="KW-1133">Transmembrane helix</keyword>
<dbReference type="PANTHER" id="PTHR40942:SF4">
    <property type="entry name" value="CYTOCHROME C5"/>
    <property type="match status" value="1"/>
</dbReference>
<keyword evidence="3 4" id="KW-0408">Iron</keyword>
<evidence type="ECO:0000256" key="3">
    <source>
        <dbReference type="ARBA" id="ARBA00023004"/>
    </source>
</evidence>
<evidence type="ECO:0000313" key="8">
    <source>
        <dbReference type="EMBL" id="MEJ8858950.1"/>
    </source>
</evidence>
<dbReference type="RefSeq" id="WP_340339004.1">
    <property type="nucleotide sequence ID" value="NZ_JBBKZS010000022.1"/>
</dbReference>
<dbReference type="PROSITE" id="PS51007">
    <property type="entry name" value="CYTC"/>
    <property type="match status" value="1"/>
</dbReference>
<feature type="transmembrane region" description="Helical" evidence="6">
    <location>
        <begin position="24"/>
        <end position="47"/>
    </location>
</feature>
<dbReference type="PANTHER" id="PTHR40942">
    <property type="match status" value="1"/>
</dbReference>
<feature type="domain" description="Cytochrome c" evidence="7">
    <location>
        <begin position="91"/>
        <end position="171"/>
    </location>
</feature>
<evidence type="ECO:0000256" key="4">
    <source>
        <dbReference type="PROSITE-ProRule" id="PRU00433"/>
    </source>
</evidence>
<keyword evidence="2 4" id="KW-0479">Metal-binding</keyword>
<dbReference type="EMBL" id="JBBKZS010000022">
    <property type="protein sequence ID" value="MEJ8858950.1"/>
    <property type="molecule type" value="Genomic_DNA"/>
</dbReference>
<dbReference type="Gene3D" id="1.10.760.10">
    <property type="entry name" value="Cytochrome c-like domain"/>
    <property type="match status" value="1"/>
</dbReference>
<proteinExistence type="predicted"/>
<evidence type="ECO:0000256" key="5">
    <source>
        <dbReference type="SAM" id="MobiDB-lite"/>
    </source>
</evidence>
<keyword evidence="6" id="KW-0812">Transmembrane</keyword>
<evidence type="ECO:0000256" key="1">
    <source>
        <dbReference type="ARBA" id="ARBA00022617"/>
    </source>
</evidence>
<accession>A0ABU8XIM5</accession>
<keyword evidence="6" id="KW-0472">Membrane</keyword>
<keyword evidence="9" id="KW-1185">Reference proteome</keyword>
<evidence type="ECO:0000256" key="6">
    <source>
        <dbReference type="SAM" id="Phobius"/>
    </source>
</evidence>
<comment type="caution">
    <text evidence="8">The sequence shown here is derived from an EMBL/GenBank/DDBJ whole genome shotgun (WGS) entry which is preliminary data.</text>
</comment>
<dbReference type="Proteomes" id="UP001367030">
    <property type="component" value="Unassembled WGS sequence"/>
</dbReference>
<sequence>MSADPHYQATEEAHTGPIKNPKQLLLAVFFSFVVPIGIIFALVAYVVSGTQPAGAAKTELDLYGVTKEARDKEVAERLKRVGSIEIRDANRELAQGEVVFKTQCAACHAAPGLPTAPHFGDAAAWGPRIGQGYATLLEHALKGKGVMPAQGGGDFEDLEIGRAVVYLANSGGAKFPVPDRPAAGATPAADGAAPAAAAAPVAAAAEAAPAPAAAAPAPAAPAAPAAEAPAAAPAPAK</sequence>
<feature type="region of interest" description="Disordered" evidence="5">
    <location>
        <begin position="210"/>
        <end position="237"/>
    </location>
</feature>
<protein>
    <submittedName>
        <fullName evidence="8">C-type cytochrome</fullName>
    </submittedName>
</protein>
<organism evidence="8 9">
    <name type="scientific">Variovorax robiniae</name>
    <dbReference type="NCBI Taxonomy" id="1836199"/>
    <lineage>
        <taxon>Bacteria</taxon>
        <taxon>Pseudomonadati</taxon>
        <taxon>Pseudomonadota</taxon>
        <taxon>Betaproteobacteria</taxon>
        <taxon>Burkholderiales</taxon>
        <taxon>Comamonadaceae</taxon>
        <taxon>Variovorax</taxon>
    </lineage>
</organism>
<evidence type="ECO:0000259" key="7">
    <source>
        <dbReference type="PROSITE" id="PS51007"/>
    </source>
</evidence>
<dbReference type="SUPFAM" id="SSF46626">
    <property type="entry name" value="Cytochrome c"/>
    <property type="match status" value="1"/>
</dbReference>
<keyword evidence="1 4" id="KW-0349">Heme</keyword>
<name>A0ABU8XIM5_9BURK</name>